<dbReference type="OrthoDB" id="9808066at2"/>
<dbReference type="PANTHER" id="PTHR36453">
    <property type="entry name" value="SECRETED PROTEIN-RELATED"/>
    <property type="match status" value="1"/>
</dbReference>
<protein>
    <submittedName>
        <fullName evidence="2">Right-handed parallel beta-helix repeat-containing protein</fullName>
    </submittedName>
</protein>
<dbReference type="SUPFAM" id="SSF51126">
    <property type="entry name" value="Pectin lyase-like"/>
    <property type="match status" value="1"/>
</dbReference>
<dbReference type="InterPro" id="IPR006626">
    <property type="entry name" value="PbH1"/>
</dbReference>
<dbReference type="InterPro" id="IPR012334">
    <property type="entry name" value="Pectin_lyas_fold"/>
</dbReference>
<dbReference type="Proteomes" id="UP000426246">
    <property type="component" value="Chromosome"/>
</dbReference>
<sequence length="688" mass="76926">MDYYIAANGSDNQNGSIDAPFQSITKAQQAVREYIKLGMKQDVTVYLRGGLYELESPLRFEEKDSGRDGFQVRYCSFPGEEATLFGGKRITEWVPFDENIWQAKLESGIKFNTLYADDARVKQARLPAVGYFETDEHPVSDVVNSKQLGIHYHAEDFAADCNLAGAQAFVWPGEGEWNWFSELKPIASVDADKCYLQFESPSTWPIGAGSRYYVQGALGLLRAPGQFHLDSSAGVVYYWPANEAANPNEQTIIAPMVQRLLDISGAGPQQLVSSLIFSELTLACTDFFREYRMMDDNVEQDEHREGLVYINHAEDVRIEACKLLNSGSCGVFLDHYSRHIVIDGNDIQHLGYIGISLNGFAPGAGPFVSAAASYTNCHNRITNNRIEHGGELVGHGCGILLYQSGDNEIAHNLIADMPRYGVSMKGLRHKAMPNELYDIPVTWDNHWEFLHSRNNYIAFNDISGVMTDSQDGGLIEAWGVGRGNIIHSNFLHDSGIHFSFGFGIYLDDAADDFTVTNNVITRLYSTGEGKLWMLIFSKGIGNRIKNNLLVSNPQAISAIGSQEMADEENKHIQIDCNIIYNSGYLYYFVNYSDERFTAADRNMYWRDGEPCLVAGCLPLPSSVEDVLERNEYDLAQWRTLSNGKYDGETLLVEPLFVQTEAANYRLLPHSPAYGLGWTDIEFAKIGPK</sequence>
<proteinExistence type="predicted"/>
<name>A0A6B8RCH2_9BACL</name>
<feature type="domain" description="Right handed beta helix" evidence="1">
    <location>
        <begin position="308"/>
        <end position="520"/>
    </location>
</feature>
<evidence type="ECO:0000259" key="1">
    <source>
        <dbReference type="Pfam" id="PF13229"/>
    </source>
</evidence>
<evidence type="ECO:0000313" key="2">
    <source>
        <dbReference type="EMBL" id="QGQ93900.1"/>
    </source>
</evidence>
<organism evidence="2 3">
    <name type="scientific">Paenibacillus psychroresistens</name>
    <dbReference type="NCBI Taxonomy" id="1778678"/>
    <lineage>
        <taxon>Bacteria</taxon>
        <taxon>Bacillati</taxon>
        <taxon>Bacillota</taxon>
        <taxon>Bacilli</taxon>
        <taxon>Bacillales</taxon>
        <taxon>Paenibacillaceae</taxon>
        <taxon>Paenibacillus</taxon>
    </lineage>
</organism>
<dbReference type="AlphaFoldDB" id="A0A6B8RCH2"/>
<keyword evidence="3" id="KW-1185">Reference proteome</keyword>
<reference evidence="3" key="1">
    <citation type="submission" date="2018-11" db="EMBL/GenBank/DDBJ databases">
        <title>Complete genome sequence of Paenibacillus sp. ML311-T8.</title>
        <authorList>
            <person name="Nam Y.-D."/>
            <person name="Kang J."/>
            <person name="Chung W.-H."/>
            <person name="Park Y.S."/>
        </authorList>
    </citation>
    <scope>NUCLEOTIDE SEQUENCE [LARGE SCALE GENOMIC DNA]</scope>
    <source>
        <strain evidence="3">ML311-T8</strain>
    </source>
</reference>
<dbReference type="InterPro" id="IPR039448">
    <property type="entry name" value="Beta_helix"/>
</dbReference>
<dbReference type="Gene3D" id="2.160.20.10">
    <property type="entry name" value="Single-stranded right-handed beta-helix, Pectin lyase-like"/>
    <property type="match status" value="3"/>
</dbReference>
<dbReference type="PANTHER" id="PTHR36453:SF1">
    <property type="entry name" value="RIGHT HANDED BETA HELIX DOMAIN-CONTAINING PROTEIN"/>
    <property type="match status" value="1"/>
</dbReference>
<dbReference type="KEGG" id="ppsc:EHS13_02740"/>
<dbReference type="EMBL" id="CP034235">
    <property type="protein sequence ID" value="QGQ93900.1"/>
    <property type="molecule type" value="Genomic_DNA"/>
</dbReference>
<dbReference type="RefSeq" id="WP_155698897.1">
    <property type="nucleotide sequence ID" value="NZ_CP034235.1"/>
</dbReference>
<dbReference type="SMART" id="SM00710">
    <property type="entry name" value="PbH1"/>
    <property type="match status" value="5"/>
</dbReference>
<dbReference type="InterPro" id="IPR011050">
    <property type="entry name" value="Pectin_lyase_fold/virulence"/>
</dbReference>
<dbReference type="Pfam" id="PF13229">
    <property type="entry name" value="Beta_helix"/>
    <property type="match status" value="1"/>
</dbReference>
<gene>
    <name evidence="2" type="ORF">EHS13_02740</name>
</gene>
<accession>A0A6B8RCH2</accession>
<evidence type="ECO:0000313" key="3">
    <source>
        <dbReference type="Proteomes" id="UP000426246"/>
    </source>
</evidence>